<dbReference type="EMBL" id="JBFXLS010000078">
    <property type="protein sequence ID" value="KAL2819295.1"/>
    <property type="molecule type" value="Genomic_DNA"/>
</dbReference>
<evidence type="ECO:0000259" key="1">
    <source>
        <dbReference type="PROSITE" id="PS50011"/>
    </source>
</evidence>
<sequence>MVEALEKADRKQIKLTGIGCFAQVFNVVNTGFVIKEAFDHPVVNQQKSVYTNDLANTHIFYDIMASIALEMVFRTGSCLSIAVPVPLRTILRFRTIQTSELMQAAECLRFIYSKKVFHTDFGIHNFLIQEDGSLVLADFGGSMSDDTSPVVPYSTWYTRPGDDNSNPTAVDEIFALRTIIYEISLGHELYAEKSSREIRDLLRQHTFPNLDIVPLNVRQWLVNAG</sequence>
<dbReference type="PROSITE" id="PS50011">
    <property type="entry name" value="PROTEIN_KINASE_DOM"/>
    <property type="match status" value="1"/>
</dbReference>
<feature type="domain" description="Protein kinase" evidence="1">
    <location>
        <begin position="1"/>
        <end position="225"/>
    </location>
</feature>
<dbReference type="SUPFAM" id="SSF56112">
    <property type="entry name" value="Protein kinase-like (PK-like)"/>
    <property type="match status" value="1"/>
</dbReference>
<dbReference type="Gene3D" id="1.10.510.10">
    <property type="entry name" value="Transferase(Phosphotransferase) domain 1"/>
    <property type="match status" value="1"/>
</dbReference>
<protein>
    <recommendedName>
        <fullName evidence="1">Protein kinase domain-containing protein</fullName>
    </recommendedName>
</protein>
<gene>
    <name evidence="2" type="ORF">BDW59DRAFT_165158</name>
</gene>
<organism evidence="2 3">
    <name type="scientific">Aspergillus cavernicola</name>
    <dbReference type="NCBI Taxonomy" id="176166"/>
    <lineage>
        <taxon>Eukaryota</taxon>
        <taxon>Fungi</taxon>
        <taxon>Dikarya</taxon>
        <taxon>Ascomycota</taxon>
        <taxon>Pezizomycotina</taxon>
        <taxon>Eurotiomycetes</taxon>
        <taxon>Eurotiomycetidae</taxon>
        <taxon>Eurotiales</taxon>
        <taxon>Aspergillaceae</taxon>
        <taxon>Aspergillus</taxon>
        <taxon>Aspergillus subgen. Nidulantes</taxon>
    </lineage>
</organism>
<keyword evidence="3" id="KW-1185">Reference proteome</keyword>
<dbReference type="Pfam" id="PF00069">
    <property type="entry name" value="Pkinase"/>
    <property type="match status" value="1"/>
</dbReference>
<reference evidence="2 3" key="1">
    <citation type="submission" date="2024-07" db="EMBL/GenBank/DDBJ databases">
        <title>Section-level genome sequencing and comparative genomics of Aspergillus sections Usti and Cavernicolus.</title>
        <authorList>
            <consortium name="Lawrence Berkeley National Laboratory"/>
            <person name="Nybo J.L."/>
            <person name="Vesth T.C."/>
            <person name="Theobald S."/>
            <person name="Frisvad J.C."/>
            <person name="Larsen T.O."/>
            <person name="Kjaerboelling I."/>
            <person name="Rothschild-Mancinelli K."/>
            <person name="Lyhne E.K."/>
            <person name="Kogle M.E."/>
            <person name="Barry K."/>
            <person name="Clum A."/>
            <person name="Na H."/>
            <person name="Ledsgaard L."/>
            <person name="Lin J."/>
            <person name="Lipzen A."/>
            <person name="Kuo A."/>
            <person name="Riley R."/>
            <person name="Mondo S."/>
            <person name="LaButti K."/>
            <person name="Haridas S."/>
            <person name="Pangalinan J."/>
            <person name="Salamov A.A."/>
            <person name="Simmons B.A."/>
            <person name="Magnuson J.K."/>
            <person name="Chen J."/>
            <person name="Drula E."/>
            <person name="Henrissat B."/>
            <person name="Wiebenga A."/>
            <person name="Lubbers R.J."/>
            <person name="Gomes A.C."/>
            <person name="Makela M.R."/>
            <person name="Stajich J."/>
            <person name="Grigoriev I.V."/>
            <person name="Mortensen U.H."/>
            <person name="De vries R.P."/>
            <person name="Baker S.E."/>
            <person name="Andersen M.R."/>
        </authorList>
    </citation>
    <scope>NUCLEOTIDE SEQUENCE [LARGE SCALE GENOMIC DNA]</scope>
    <source>
        <strain evidence="2 3">CBS 600.67</strain>
    </source>
</reference>
<evidence type="ECO:0000313" key="3">
    <source>
        <dbReference type="Proteomes" id="UP001610335"/>
    </source>
</evidence>
<evidence type="ECO:0000313" key="2">
    <source>
        <dbReference type="EMBL" id="KAL2819295.1"/>
    </source>
</evidence>
<dbReference type="InterPro" id="IPR000719">
    <property type="entry name" value="Prot_kinase_dom"/>
</dbReference>
<proteinExistence type="predicted"/>
<name>A0ABR4HUZ6_9EURO</name>
<accession>A0ABR4HUZ6</accession>
<dbReference type="InterPro" id="IPR011009">
    <property type="entry name" value="Kinase-like_dom_sf"/>
</dbReference>
<dbReference type="Proteomes" id="UP001610335">
    <property type="component" value="Unassembled WGS sequence"/>
</dbReference>
<comment type="caution">
    <text evidence="2">The sequence shown here is derived from an EMBL/GenBank/DDBJ whole genome shotgun (WGS) entry which is preliminary data.</text>
</comment>